<sequence length="54" mass="6576">MIKLTFYKLRMTNFGTEWCHLFAIKETEFRFNGRRDNLVPYKTRVVKFLFPLAS</sequence>
<gene>
    <name evidence="1" type="ORF">SAMN05216334_10450</name>
</gene>
<evidence type="ECO:0000313" key="2">
    <source>
        <dbReference type="Proteomes" id="UP000236753"/>
    </source>
</evidence>
<evidence type="ECO:0000313" key="1">
    <source>
        <dbReference type="EMBL" id="SEF59029.1"/>
    </source>
</evidence>
<dbReference type="EMBL" id="FNUX01000004">
    <property type="protein sequence ID" value="SEF59029.1"/>
    <property type="molecule type" value="Genomic_DNA"/>
</dbReference>
<proteinExistence type="predicted"/>
<organism evidence="1 2">
    <name type="scientific">Nitrosomonas ureae</name>
    <dbReference type="NCBI Taxonomy" id="44577"/>
    <lineage>
        <taxon>Bacteria</taxon>
        <taxon>Pseudomonadati</taxon>
        <taxon>Pseudomonadota</taxon>
        <taxon>Betaproteobacteria</taxon>
        <taxon>Nitrosomonadales</taxon>
        <taxon>Nitrosomonadaceae</taxon>
        <taxon>Nitrosomonas</taxon>
    </lineage>
</organism>
<protein>
    <submittedName>
        <fullName evidence="1">Uncharacterized protein</fullName>
    </submittedName>
</protein>
<name>A0A1H5T897_9PROT</name>
<dbReference type="AlphaFoldDB" id="A0A1H5T897"/>
<dbReference type="Proteomes" id="UP000236753">
    <property type="component" value="Unassembled WGS sequence"/>
</dbReference>
<accession>A0A1H5T897</accession>
<reference evidence="1 2" key="1">
    <citation type="submission" date="2016-10" db="EMBL/GenBank/DDBJ databases">
        <authorList>
            <person name="de Groot N.N."/>
        </authorList>
    </citation>
    <scope>NUCLEOTIDE SEQUENCE [LARGE SCALE GENOMIC DNA]</scope>
    <source>
        <strain evidence="1 2">Nm13</strain>
    </source>
</reference>